<evidence type="ECO:0000256" key="1">
    <source>
        <dbReference type="SAM" id="MobiDB-lite"/>
    </source>
</evidence>
<accession>A0A6J4U229</accession>
<organism evidence="2">
    <name type="scientific">uncultured Rubrobacteraceae bacterium</name>
    <dbReference type="NCBI Taxonomy" id="349277"/>
    <lineage>
        <taxon>Bacteria</taxon>
        <taxon>Bacillati</taxon>
        <taxon>Actinomycetota</taxon>
        <taxon>Rubrobacteria</taxon>
        <taxon>Rubrobacterales</taxon>
        <taxon>Rubrobacteraceae</taxon>
        <taxon>environmental samples</taxon>
    </lineage>
</organism>
<dbReference type="EMBL" id="CADCVM010000524">
    <property type="protein sequence ID" value="CAA9536308.1"/>
    <property type="molecule type" value="Genomic_DNA"/>
</dbReference>
<gene>
    <name evidence="2" type="ORF">AVDCRST_MAG05-4906</name>
</gene>
<reference evidence="2" key="1">
    <citation type="submission" date="2020-02" db="EMBL/GenBank/DDBJ databases">
        <authorList>
            <person name="Meier V. D."/>
        </authorList>
    </citation>
    <scope>NUCLEOTIDE SEQUENCE</scope>
    <source>
        <strain evidence="2">AVDCRST_MAG05</strain>
    </source>
</reference>
<proteinExistence type="predicted"/>
<sequence length="39" mass="4340">MLDTRKGEVVRGTVLHGSRDVRSEERPDPIAEHDPGMVP</sequence>
<protein>
    <submittedName>
        <fullName evidence="2">Uncharacterized protein</fullName>
    </submittedName>
</protein>
<name>A0A6J4U229_9ACTN</name>
<feature type="compositionally biased region" description="Basic and acidic residues" evidence="1">
    <location>
        <begin position="17"/>
        <end position="39"/>
    </location>
</feature>
<feature type="region of interest" description="Disordered" evidence="1">
    <location>
        <begin position="1"/>
        <end position="39"/>
    </location>
</feature>
<evidence type="ECO:0000313" key="2">
    <source>
        <dbReference type="EMBL" id="CAA9536308.1"/>
    </source>
</evidence>
<dbReference type="AlphaFoldDB" id="A0A6J4U229"/>